<reference evidence="1" key="1">
    <citation type="journal article" date="2014" name="Int. J. Syst. Evol. Microbiol.">
        <title>Complete genome sequence of Corynebacterium casei LMG S-19264T (=DSM 44701T), isolated from a smear-ripened cheese.</title>
        <authorList>
            <consortium name="US DOE Joint Genome Institute (JGI-PGF)"/>
            <person name="Walter F."/>
            <person name="Albersmeier A."/>
            <person name="Kalinowski J."/>
            <person name="Ruckert C."/>
        </authorList>
    </citation>
    <scope>NUCLEOTIDE SEQUENCE</scope>
    <source>
        <strain evidence="1">CGMCC 1.12214</strain>
    </source>
</reference>
<comment type="caution">
    <text evidence="1">The sequence shown here is derived from an EMBL/GenBank/DDBJ whole genome shotgun (WGS) entry which is preliminary data.</text>
</comment>
<evidence type="ECO:0000313" key="1">
    <source>
        <dbReference type="EMBL" id="GGH24088.1"/>
    </source>
</evidence>
<gene>
    <name evidence="1" type="ORF">GCM10007036_30220</name>
</gene>
<keyword evidence="2" id="KW-1185">Reference proteome</keyword>
<dbReference type="PROSITE" id="PS51257">
    <property type="entry name" value="PROKAR_LIPOPROTEIN"/>
    <property type="match status" value="1"/>
</dbReference>
<name>A0A917MKJ2_9HYPH</name>
<evidence type="ECO:0000313" key="2">
    <source>
        <dbReference type="Proteomes" id="UP000603912"/>
    </source>
</evidence>
<reference evidence="1" key="2">
    <citation type="submission" date="2020-09" db="EMBL/GenBank/DDBJ databases">
        <authorList>
            <person name="Sun Q."/>
            <person name="Zhou Y."/>
        </authorList>
    </citation>
    <scope>NUCLEOTIDE SEQUENCE</scope>
    <source>
        <strain evidence="1">CGMCC 1.12214</strain>
    </source>
</reference>
<proteinExistence type="predicted"/>
<accession>A0A917MKJ2</accession>
<dbReference type="Proteomes" id="UP000603912">
    <property type="component" value="Unassembled WGS sequence"/>
</dbReference>
<dbReference type="SUPFAM" id="SSF52266">
    <property type="entry name" value="SGNH hydrolase"/>
    <property type="match status" value="1"/>
</dbReference>
<dbReference type="AlphaFoldDB" id="A0A917MKJ2"/>
<protein>
    <submittedName>
        <fullName evidence="1">Uncharacterized protein</fullName>
    </submittedName>
</protein>
<sequence>MTTRQLGVIWAFAGLLSVAILMSCAALGRAAAARPPETGSAAVVAIGSSLLRYSIPPRGSAQQSLLGDGAEHVRLALDQITETEQMELLGKALSSRAKTILLEVNPLVFDFRDQTPERHASRSLSERLGAWQRRLGEWVRSGLKNLLGATQTPLALTEAPSLNQPNRISSAKLAALYPLSLHRPREEGTLQTMIAQAKRQGATIVLICPPRSQTAAEFMGPIAAETLRAHIQATADRLGLPLFAPAFAWPDTYFIDQGHMNWQGRRKFMGELANWWARRG</sequence>
<dbReference type="EMBL" id="BMES01000002">
    <property type="protein sequence ID" value="GGH24088.1"/>
    <property type="molecule type" value="Genomic_DNA"/>
</dbReference>
<organism evidence="1 2">
    <name type="scientific">Alsobacter metallidurans</name>
    <dbReference type="NCBI Taxonomy" id="340221"/>
    <lineage>
        <taxon>Bacteria</taxon>
        <taxon>Pseudomonadati</taxon>
        <taxon>Pseudomonadota</taxon>
        <taxon>Alphaproteobacteria</taxon>
        <taxon>Hyphomicrobiales</taxon>
        <taxon>Alsobacteraceae</taxon>
        <taxon>Alsobacter</taxon>
    </lineage>
</organism>